<dbReference type="Proteomes" id="UP000324800">
    <property type="component" value="Unassembled WGS sequence"/>
</dbReference>
<evidence type="ECO:0000313" key="1">
    <source>
        <dbReference type="EMBL" id="KAA6387266.1"/>
    </source>
</evidence>
<dbReference type="AlphaFoldDB" id="A0A5J4VYI2"/>
<sequence>MVEVLKVNVTENDDGSWNINTEMWKGDEVGAEIIFRPLDKEAICPTFWLYHQLSSIKIPQNIQQVTNLAKTGRQATNEQTSKVIHWVMKQADAENNSAFTSILAASITKAFSLRISKIAIDRFSRHVETCKITLKSYDMNNNYEVRRKISDFRIIVQSQQKVEH</sequence>
<proteinExistence type="predicted"/>
<comment type="caution">
    <text evidence="1">The sequence shown here is derived from an EMBL/GenBank/DDBJ whole genome shotgun (WGS) entry which is preliminary data.</text>
</comment>
<name>A0A5J4VYI2_9EUKA</name>
<protein>
    <submittedName>
        <fullName evidence="1">Uncharacterized protein</fullName>
    </submittedName>
</protein>
<organism evidence="1 2">
    <name type="scientific">Streblomastix strix</name>
    <dbReference type="NCBI Taxonomy" id="222440"/>
    <lineage>
        <taxon>Eukaryota</taxon>
        <taxon>Metamonada</taxon>
        <taxon>Preaxostyla</taxon>
        <taxon>Oxymonadida</taxon>
        <taxon>Streblomastigidae</taxon>
        <taxon>Streblomastix</taxon>
    </lineage>
</organism>
<reference evidence="1 2" key="1">
    <citation type="submission" date="2019-03" db="EMBL/GenBank/DDBJ databases">
        <title>Single cell metagenomics reveals metabolic interactions within the superorganism composed of flagellate Streblomastix strix and complex community of Bacteroidetes bacteria on its surface.</title>
        <authorList>
            <person name="Treitli S.C."/>
            <person name="Kolisko M."/>
            <person name="Husnik F."/>
            <person name="Keeling P."/>
            <person name="Hampl V."/>
        </authorList>
    </citation>
    <scope>NUCLEOTIDE SEQUENCE [LARGE SCALE GENOMIC DNA]</scope>
    <source>
        <strain evidence="1">ST1C</strain>
    </source>
</reference>
<gene>
    <name evidence="1" type="ORF">EZS28_017207</name>
</gene>
<dbReference type="EMBL" id="SNRW01004447">
    <property type="protein sequence ID" value="KAA6387266.1"/>
    <property type="molecule type" value="Genomic_DNA"/>
</dbReference>
<evidence type="ECO:0000313" key="2">
    <source>
        <dbReference type="Proteomes" id="UP000324800"/>
    </source>
</evidence>
<accession>A0A5J4VYI2</accession>